<feature type="region of interest" description="Disordered" evidence="2">
    <location>
        <begin position="358"/>
        <end position="377"/>
    </location>
</feature>
<dbReference type="Gene3D" id="1.10.472.10">
    <property type="entry name" value="Cyclin-like"/>
    <property type="match status" value="1"/>
</dbReference>
<dbReference type="PIRSF" id="PIRSF016511">
    <property type="entry name" value="Cyclin_Pcl"/>
    <property type="match status" value="1"/>
</dbReference>
<feature type="coiled-coil region" evidence="1">
    <location>
        <begin position="218"/>
        <end position="269"/>
    </location>
</feature>
<protein>
    <submittedName>
        <fullName evidence="4">Cyclin</fullName>
    </submittedName>
</protein>
<feature type="region of interest" description="Disordered" evidence="2">
    <location>
        <begin position="51"/>
        <end position="76"/>
    </location>
</feature>
<dbReference type="InterPro" id="IPR006671">
    <property type="entry name" value="Cyclin_N"/>
</dbReference>
<evidence type="ECO:0000256" key="2">
    <source>
        <dbReference type="SAM" id="MobiDB-lite"/>
    </source>
</evidence>
<evidence type="ECO:0000313" key="4">
    <source>
        <dbReference type="EMBL" id="OAA59691.1"/>
    </source>
</evidence>
<evidence type="ECO:0000313" key="5">
    <source>
        <dbReference type="Proteomes" id="UP000076874"/>
    </source>
</evidence>
<dbReference type="PANTHER" id="PTHR15615:SF10">
    <property type="entry name" value="PHO85 CYCLIN-2-RELATED"/>
    <property type="match status" value="1"/>
</dbReference>
<dbReference type="GO" id="GO:0051726">
    <property type="term" value="P:regulation of cell cycle"/>
    <property type="evidence" value="ECO:0007669"/>
    <property type="project" value="InterPro"/>
</dbReference>
<dbReference type="CDD" id="cd20557">
    <property type="entry name" value="CYCLIN_ScPCL1-like"/>
    <property type="match status" value="1"/>
</dbReference>
<dbReference type="GO" id="GO:0000307">
    <property type="term" value="C:cyclin-dependent protein kinase holoenzyme complex"/>
    <property type="evidence" value="ECO:0007669"/>
    <property type="project" value="TreeGrafter"/>
</dbReference>
<dbReference type="InterPro" id="IPR012104">
    <property type="entry name" value="PHO85_cyclin_1/2/9"/>
</dbReference>
<organism evidence="4 5">
    <name type="scientific">Niveomyces insectorum RCEF 264</name>
    <dbReference type="NCBI Taxonomy" id="1081102"/>
    <lineage>
        <taxon>Eukaryota</taxon>
        <taxon>Fungi</taxon>
        <taxon>Dikarya</taxon>
        <taxon>Ascomycota</taxon>
        <taxon>Pezizomycotina</taxon>
        <taxon>Sordariomycetes</taxon>
        <taxon>Hypocreomycetidae</taxon>
        <taxon>Hypocreales</taxon>
        <taxon>Cordycipitaceae</taxon>
        <taxon>Niveomyces</taxon>
    </lineage>
</organism>
<dbReference type="EMBL" id="AZHD01000010">
    <property type="protein sequence ID" value="OAA59691.1"/>
    <property type="molecule type" value="Genomic_DNA"/>
</dbReference>
<accession>A0A167SK02</accession>
<dbReference type="PANTHER" id="PTHR15615">
    <property type="match status" value="1"/>
</dbReference>
<dbReference type="GO" id="GO:0005634">
    <property type="term" value="C:nucleus"/>
    <property type="evidence" value="ECO:0007669"/>
    <property type="project" value="TreeGrafter"/>
</dbReference>
<dbReference type="InterPro" id="IPR036915">
    <property type="entry name" value="Cyclin-like_sf"/>
</dbReference>
<dbReference type="GO" id="GO:0016538">
    <property type="term" value="F:cyclin-dependent protein serine/threonine kinase regulator activity"/>
    <property type="evidence" value="ECO:0007669"/>
    <property type="project" value="TreeGrafter"/>
</dbReference>
<comment type="caution">
    <text evidence="4">The sequence shown here is derived from an EMBL/GenBank/DDBJ whole genome shotgun (WGS) entry which is preliminary data.</text>
</comment>
<dbReference type="Proteomes" id="UP000076874">
    <property type="component" value="Unassembled WGS sequence"/>
</dbReference>
<feature type="domain" description="Cyclin N-terminal" evidence="3">
    <location>
        <begin position="88"/>
        <end position="191"/>
    </location>
</feature>
<dbReference type="Pfam" id="PF00134">
    <property type="entry name" value="Cyclin_N"/>
    <property type="match status" value="1"/>
</dbReference>
<keyword evidence="5" id="KW-1185">Reference proteome</keyword>
<proteinExistence type="predicted"/>
<dbReference type="SUPFAM" id="SSF47954">
    <property type="entry name" value="Cyclin-like"/>
    <property type="match status" value="1"/>
</dbReference>
<dbReference type="InterPro" id="IPR013922">
    <property type="entry name" value="Cyclin_PHO80-like"/>
</dbReference>
<evidence type="ECO:0000256" key="1">
    <source>
        <dbReference type="SAM" id="Coils"/>
    </source>
</evidence>
<feature type="compositionally biased region" description="Low complexity" evidence="2">
    <location>
        <begin position="358"/>
        <end position="370"/>
    </location>
</feature>
<keyword evidence="1" id="KW-0175">Coiled coil</keyword>
<sequence>MEPSPQLSMAELNAAALEQFVFSPVGRHMITYLADAAHNVIQCDPTMMPPTVSEVQRRSLPTPPASPSHPTAAPRAVRREDGGLPSLEAFITQLVVSSNVQVPTLMSTLVYLHRLKARLQPMAKGLRCTTHRIFLAALILAAKYLNDSSPKNKHWASYSVITTDAYNFGFSRTEVNLMEKQLLFLLDWDLRITEDDLYRELDVFLEPIRQDIAARYARRQQRRRRQRLLLEQQQQQQEEEERQRRVQEEQRLQQQRDEEMLRLRQKRQAEDAAAWAAAAAAAQAATTTTTATGYLTPPYSQVQAQAQARAQARASPAALSAKASATPDDDAVAMMMLPTMPGLTYSASTSSATSYASSLSSSRSHSRASTPQSVELDDQQVSHVYQVDDEQHASLVHVISTPNNTLAGSKHPAGSTAKDVKSFLPYEITIEKLREIQDGGNRAKRMRGMFGRVFGSSVLVR</sequence>
<dbReference type="STRING" id="1081102.A0A167SK02"/>
<gene>
    <name evidence="4" type="ORF">SPI_05889</name>
</gene>
<dbReference type="OrthoDB" id="10250320at2759"/>
<evidence type="ECO:0000259" key="3">
    <source>
        <dbReference type="Pfam" id="PF00134"/>
    </source>
</evidence>
<dbReference type="GO" id="GO:0019901">
    <property type="term" value="F:protein kinase binding"/>
    <property type="evidence" value="ECO:0007669"/>
    <property type="project" value="InterPro"/>
</dbReference>
<dbReference type="AlphaFoldDB" id="A0A167SK02"/>
<reference evidence="4 5" key="1">
    <citation type="journal article" date="2016" name="Genome Biol. Evol.">
        <title>Divergent and convergent evolution of fungal pathogenicity.</title>
        <authorList>
            <person name="Shang Y."/>
            <person name="Xiao G."/>
            <person name="Zheng P."/>
            <person name="Cen K."/>
            <person name="Zhan S."/>
            <person name="Wang C."/>
        </authorList>
    </citation>
    <scope>NUCLEOTIDE SEQUENCE [LARGE SCALE GENOMIC DNA]</scope>
    <source>
        <strain evidence="4 5">RCEF 264</strain>
    </source>
</reference>
<name>A0A167SK02_9HYPO</name>